<comment type="caution">
    <text evidence="3">The sequence shown here is derived from an EMBL/GenBank/DDBJ whole genome shotgun (WGS) entry which is preliminary data.</text>
</comment>
<protein>
    <submittedName>
        <fullName evidence="3">Di/tricarboxylate transporter</fullName>
    </submittedName>
</protein>
<gene>
    <name evidence="3" type="ORF">J2Z42_001742</name>
</gene>
<sequence length="434" mass="46451">MISLIVVLAILISIALGYKTKINTGFFAMGFAYIIGCFVLNLKASQVIAMWPISIFFVIFSVSLFYNFALVNGTLEKLSLHILYKCRKMPKLLPFVIFFAAVLISGLGAGYFTVMVFLAPLTLLLCKETGMSTMVGSIILSYGSLAGANFMTSGCGIVFKSFIESAGFKDLSFVYTAYIFIITMIVPILLILAFVIFSKNLRNMGKTLDIKKPEPFDKNQKINLYLIIAMVLIVLVPPVLHLVIPKNAVITFINSKMDVGLVSIIFSIIVLMLKIADQKAAIAKVPWSTLIMICGVGMLISVAIKAGTIKLLASWISGNLPAFAVPIVLSIVGGLMAAISSTLGVVVPALFPAVPSIAQATGISPAILFICIVIGAQSASISPFSSGGSIVLGSCSDEEERNKLFPRLLFIAAPMCMGIATVVSIIISLVTTIK</sequence>
<name>A0ABS4KSN8_9CLOT</name>
<keyword evidence="1" id="KW-0812">Transmembrane</keyword>
<feature type="transmembrane region" description="Helical" evidence="1">
    <location>
        <begin position="175"/>
        <end position="201"/>
    </location>
</feature>
<organism evidence="3 4">
    <name type="scientific">Clostridium algifaecis</name>
    <dbReference type="NCBI Taxonomy" id="1472040"/>
    <lineage>
        <taxon>Bacteria</taxon>
        <taxon>Bacillati</taxon>
        <taxon>Bacillota</taxon>
        <taxon>Clostridia</taxon>
        <taxon>Eubacteriales</taxon>
        <taxon>Clostridiaceae</taxon>
        <taxon>Clostridium</taxon>
    </lineage>
</organism>
<feature type="transmembrane region" description="Helical" evidence="1">
    <location>
        <begin position="51"/>
        <end position="75"/>
    </location>
</feature>
<feature type="transmembrane region" description="Helical" evidence="1">
    <location>
        <begin position="404"/>
        <end position="430"/>
    </location>
</feature>
<reference evidence="3 4" key="1">
    <citation type="submission" date="2021-03" db="EMBL/GenBank/DDBJ databases">
        <title>Genomic Encyclopedia of Type Strains, Phase IV (KMG-IV): sequencing the most valuable type-strain genomes for metagenomic binning, comparative biology and taxonomic classification.</title>
        <authorList>
            <person name="Goeker M."/>
        </authorList>
    </citation>
    <scope>NUCLEOTIDE SEQUENCE [LARGE SCALE GENOMIC DNA]</scope>
    <source>
        <strain evidence="3 4">DSM 28783</strain>
    </source>
</reference>
<dbReference type="InterPro" id="IPR009827">
    <property type="entry name" value="MatC_N"/>
</dbReference>
<feature type="transmembrane region" description="Helical" evidence="1">
    <location>
        <begin position="285"/>
        <end position="304"/>
    </location>
</feature>
<evidence type="ECO:0000313" key="4">
    <source>
        <dbReference type="Proteomes" id="UP001519307"/>
    </source>
</evidence>
<dbReference type="EMBL" id="JAGGLM010000010">
    <property type="protein sequence ID" value="MBP2033059.1"/>
    <property type="molecule type" value="Genomic_DNA"/>
</dbReference>
<proteinExistence type="predicted"/>
<dbReference type="RefSeq" id="WP_209702215.1">
    <property type="nucleotide sequence ID" value="NZ_JAGGLM010000010.1"/>
</dbReference>
<feature type="transmembrane region" description="Helical" evidence="1">
    <location>
        <begin position="222"/>
        <end position="244"/>
    </location>
</feature>
<dbReference type="Proteomes" id="UP001519307">
    <property type="component" value="Unassembled WGS sequence"/>
</dbReference>
<evidence type="ECO:0000256" key="1">
    <source>
        <dbReference type="SAM" id="Phobius"/>
    </source>
</evidence>
<dbReference type="Pfam" id="PF07158">
    <property type="entry name" value="MatC_N"/>
    <property type="match status" value="1"/>
</dbReference>
<feature type="transmembrane region" description="Helical" evidence="1">
    <location>
        <begin position="363"/>
        <end position="384"/>
    </location>
</feature>
<keyword evidence="1" id="KW-1133">Transmembrane helix</keyword>
<evidence type="ECO:0000313" key="3">
    <source>
        <dbReference type="EMBL" id="MBP2033059.1"/>
    </source>
</evidence>
<keyword evidence="1" id="KW-0472">Membrane</keyword>
<keyword evidence="4" id="KW-1185">Reference proteome</keyword>
<feature type="transmembrane region" description="Helical" evidence="1">
    <location>
        <begin position="95"/>
        <end position="126"/>
    </location>
</feature>
<accession>A0ABS4KSN8</accession>
<feature type="transmembrane region" description="Helical" evidence="1">
    <location>
        <begin position="27"/>
        <end position="44"/>
    </location>
</feature>
<feature type="transmembrane region" description="Helical" evidence="1">
    <location>
        <begin position="250"/>
        <end position="273"/>
    </location>
</feature>
<feature type="transmembrane region" description="Helical" evidence="1">
    <location>
        <begin position="138"/>
        <end position="163"/>
    </location>
</feature>
<feature type="transmembrane region" description="Helical" evidence="1">
    <location>
        <begin position="324"/>
        <end position="351"/>
    </location>
</feature>
<feature type="domain" description="Dicarboxylate carrier MatC N-terminal" evidence="2">
    <location>
        <begin position="2"/>
        <end position="148"/>
    </location>
</feature>
<evidence type="ECO:0000259" key="2">
    <source>
        <dbReference type="Pfam" id="PF07158"/>
    </source>
</evidence>